<accession>A0A7W6IF60</accession>
<proteinExistence type="predicted"/>
<dbReference type="EMBL" id="JACIDC010000006">
    <property type="protein sequence ID" value="MBB4040342.1"/>
    <property type="molecule type" value="Genomic_DNA"/>
</dbReference>
<comment type="caution">
    <text evidence="1">The sequence shown here is derived from an EMBL/GenBank/DDBJ whole genome shotgun (WGS) entry which is preliminary data.</text>
</comment>
<gene>
    <name evidence="1" type="ORF">GGR34_001995</name>
</gene>
<protein>
    <submittedName>
        <fullName evidence="1">Uncharacterized protein</fullName>
    </submittedName>
</protein>
<dbReference type="Proteomes" id="UP000519439">
    <property type="component" value="Unassembled WGS sequence"/>
</dbReference>
<evidence type="ECO:0000313" key="1">
    <source>
        <dbReference type="EMBL" id="MBB4040342.1"/>
    </source>
</evidence>
<name>A0A7W6IF60_9HYPH</name>
<keyword evidence="2" id="KW-1185">Reference proteome</keyword>
<evidence type="ECO:0000313" key="2">
    <source>
        <dbReference type="Proteomes" id="UP000519439"/>
    </source>
</evidence>
<reference evidence="1 2" key="1">
    <citation type="submission" date="2020-08" db="EMBL/GenBank/DDBJ databases">
        <title>Genomic Encyclopedia of Type Strains, Phase IV (KMG-IV): sequencing the most valuable type-strain genomes for metagenomic binning, comparative biology and taxonomic classification.</title>
        <authorList>
            <person name="Goeker M."/>
        </authorList>
    </citation>
    <scope>NUCLEOTIDE SEQUENCE [LARGE SCALE GENOMIC DNA]</scope>
    <source>
        <strain evidence="1 2">DSM 15743</strain>
    </source>
</reference>
<sequence>MPVFDASVFNDNEKDILHLRDILSSGKRSAGFLETRRSESAEPWPCIGRRAQRPRCQVPLIVGVAVSITLDVHTS</sequence>
<dbReference type="AlphaFoldDB" id="A0A7W6IF60"/>
<organism evidence="1 2">
    <name type="scientific">Microvirga flocculans</name>
    <dbReference type="NCBI Taxonomy" id="217168"/>
    <lineage>
        <taxon>Bacteria</taxon>
        <taxon>Pseudomonadati</taxon>
        <taxon>Pseudomonadota</taxon>
        <taxon>Alphaproteobacteria</taxon>
        <taxon>Hyphomicrobiales</taxon>
        <taxon>Methylobacteriaceae</taxon>
        <taxon>Microvirga</taxon>
    </lineage>
</organism>